<protein>
    <submittedName>
        <fullName evidence="1">Uncharacterized protein</fullName>
    </submittedName>
</protein>
<dbReference type="Proteomes" id="UP001176961">
    <property type="component" value="Unassembled WGS sequence"/>
</dbReference>
<keyword evidence="2" id="KW-1185">Reference proteome</keyword>
<dbReference type="AlphaFoldDB" id="A0AA36MDN4"/>
<name>A0AA36MDN4_CYLNA</name>
<evidence type="ECO:0000313" key="2">
    <source>
        <dbReference type="Proteomes" id="UP001176961"/>
    </source>
</evidence>
<comment type="caution">
    <text evidence="1">The sequence shown here is derived from an EMBL/GenBank/DDBJ whole genome shotgun (WGS) entry which is preliminary data.</text>
</comment>
<accession>A0AA36MDN4</accession>
<gene>
    <name evidence="1" type="ORF">CYNAS_LOCUS17630</name>
</gene>
<dbReference type="EMBL" id="CATQJL010000316">
    <property type="protein sequence ID" value="CAJ0605647.1"/>
    <property type="molecule type" value="Genomic_DNA"/>
</dbReference>
<reference evidence="1" key="1">
    <citation type="submission" date="2023-07" db="EMBL/GenBank/DDBJ databases">
        <authorList>
            <consortium name="CYATHOMIX"/>
        </authorList>
    </citation>
    <scope>NUCLEOTIDE SEQUENCE</scope>
    <source>
        <strain evidence="1">N/A</strain>
    </source>
</reference>
<evidence type="ECO:0000313" key="1">
    <source>
        <dbReference type="EMBL" id="CAJ0605647.1"/>
    </source>
</evidence>
<organism evidence="1 2">
    <name type="scientific">Cylicocyclus nassatus</name>
    <name type="common">Nematode worm</name>
    <dbReference type="NCBI Taxonomy" id="53992"/>
    <lineage>
        <taxon>Eukaryota</taxon>
        <taxon>Metazoa</taxon>
        <taxon>Ecdysozoa</taxon>
        <taxon>Nematoda</taxon>
        <taxon>Chromadorea</taxon>
        <taxon>Rhabditida</taxon>
        <taxon>Rhabditina</taxon>
        <taxon>Rhabditomorpha</taxon>
        <taxon>Strongyloidea</taxon>
        <taxon>Strongylidae</taxon>
        <taxon>Cylicocyclus</taxon>
    </lineage>
</organism>
<proteinExistence type="predicted"/>
<sequence length="71" mass="8552">MCETEAAEKARVVERRRNMKLNKEVLELNEDLHNVRRLFLYNEELIRQPQTLLEEAQDNTSSLRKSLYYLV</sequence>